<sequence length="122" mass="13292">MGDKNQITKHKLTGGMLLFTASFFLYSLASPGNLPGDTEIRWSVARQIVRNKGLSIEDTVQTRNFAIGIGGKRYSFWNLGQSLCLLPFAVIGLALEKFAPLDPGVADLTAQFLAFSGVFSFC</sequence>
<feature type="transmembrane region" description="Helical" evidence="1">
    <location>
        <begin position="12"/>
        <end position="29"/>
    </location>
</feature>
<evidence type="ECO:0000256" key="1">
    <source>
        <dbReference type="SAM" id="Phobius"/>
    </source>
</evidence>
<dbReference type="EMBL" id="BARU01031400">
    <property type="protein sequence ID" value="GAH74170.1"/>
    <property type="molecule type" value="Genomic_DNA"/>
</dbReference>
<keyword evidence="1" id="KW-0812">Transmembrane</keyword>
<organism evidence="2">
    <name type="scientific">marine sediment metagenome</name>
    <dbReference type="NCBI Taxonomy" id="412755"/>
    <lineage>
        <taxon>unclassified sequences</taxon>
        <taxon>metagenomes</taxon>
        <taxon>ecological metagenomes</taxon>
    </lineage>
</organism>
<proteinExistence type="predicted"/>
<gene>
    <name evidence="2" type="ORF">S03H2_49668</name>
</gene>
<keyword evidence="1" id="KW-0472">Membrane</keyword>
<protein>
    <submittedName>
        <fullName evidence="2">Uncharacterized protein</fullName>
    </submittedName>
</protein>
<feature type="non-terminal residue" evidence="2">
    <location>
        <position position="122"/>
    </location>
</feature>
<evidence type="ECO:0000313" key="2">
    <source>
        <dbReference type="EMBL" id="GAH74170.1"/>
    </source>
</evidence>
<accession>X1IY38</accession>
<keyword evidence="1" id="KW-1133">Transmembrane helix</keyword>
<name>X1IY38_9ZZZZ</name>
<dbReference type="AlphaFoldDB" id="X1IY38"/>
<reference evidence="2" key="1">
    <citation type="journal article" date="2014" name="Front. Microbiol.">
        <title>High frequency of phylogenetically diverse reductive dehalogenase-homologous genes in deep subseafloor sedimentary metagenomes.</title>
        <authorList>
            <person name="Kawai M."/>
            <person name="Futagami T."/>
            <person name="Toyoda A."/>
            <person name="Takaki Y."/>
            <person name="Nishi S."/>
            <person name="Hori S."/>
            <person name="Arai W."/>
            <person name="Tsubouchi T."/>
            <person name="Morono Y."/>
            <person name="Uchiyama I."/>
            <person name="Ito T."/>
            <person name="Fujiyama A."/>
            <person name="Inagaki F."/>
            <person name="Takami H."/>
        </authorList>
    </citation>
    <scope>NUCLEOTIDE SEQUENCE</scope>
    <source>
        <strain evidence="2">Expedition CK06-06</strain>
    </source>
</reference>
<comment type="caution">
    <text evidence="2">The sequence shown here is derived from an EMBL/GenBank/DDBJ whole genome shotgun (WGS) entry which is preliminary data.</text>
</comment>